<comment type="caution">
    <text evidence="2">The sequence shown here is derived from an EMBL/GenBank/DDBJ whole genome shotgun (WGS) entry which is preliminary data.</text>
</comment>
<dbReference type="AlphaFoldDB" id="A0AAW2LFH9"/>
<keyword evidence="1" id="KW-0812">Transmembrane</keyword>
<reference evidence="2" key="1">
    <citation type="submission" date="2020-06" db="EMBL/GenBank/DDBJ databases">
        <authorList>
            <person name="Li T."/>
            <person name="Hu X."/>
            <person name="Zhang T."/>
            <person name="Song X."/>
            <person name="Zhang H."/>
            <person name="Dai N."/>
            <person name="Sheng W."/>
            <person name="Hou X."/>
            <person name="Wei L."/>
        </authorList>
    </citation>
    <scope>NUCLEOTIDE SEQUENCE</scope>
    <source>
        <strain evidence="2">G01</strain>
        <tissue evidence="2">Leaf</tissue>
    </source>
</reference>
<reference evidence="2" key="2">
    <citation type="journal article" date="2024" name="Plant">
        <title>Genomic evolution and insights into agronomic trait innovations of Sesamum species.</title>
        <authorList>
            <person name="Miao H."/>
            <person name="Wang L."/>
            <person name="Qu L."/>
            <person name="Liu H."/>
            <person name="Sun Y."/>
            <person name="Le M."/>
            <person name="Wang Q."/>
            <person name="Wei S."/>
            <person name="Zheng Y."/>
            <person name="Lin W."/>
            <person name="Duan Y."/>
            <person name="Cao H."/>
            <person name="Xiong S."/>
            <person name="Wang X."/>
            <person name="Wei L."/>
            <person name="Li C."/>
            <person name="Ma Q."/>
            <person name="Ju M."/>
            <person name="Zhao R."/>
            <person name="Li G."/>
            <person name="Mu C."/>
            <person name="Tian Q."/>
            <person name="Mei H."/>
            <person name="Zhang T."/>
            <person name="Gao T."/>
            <person name="Zhang H."/>
        </authorList>
    </citation>
    <scope>NUCLEOTIDE SEQUENCE</scope>
    <source>
        <strain evidence="2">G01</strain>
    </source>
</reference>
<keyword evidence="1" id="KW-0472">Membrane</keyword>
<accession>A0AAW2LFH9</accession>
<organism evidence="2">
    <name type="scientific">Sesamum angustifolium</name>
    <dbReference type="NCBI Taxonomy" id="2727405"/>
    <lineage>
        <taxon>Eukaryota</taxon>
        <taxon>Viridiplantae</taxon>
        <taxon>Streptophyta</taxon>
        <taxon>Embryophyta</taxon>
        <taxon>Tracheophyta</taxon>
        <taxon>Spermatophyta</taxon>
        <taxon>Magnoliopsida</taxon>
        <taxon>eudicotyledons</taxon>
        <taxon>Gunneridae</taxon>
        <taxon>Pentapetalae</taxon>
        <taxon>asterids</taxon>
        <taxon>lamiids</taxon>
        <taxon>Lamiales</taxon>
        <taxon>Pedaliaceae</taxon>
        <taxon>Sesamum</taxon>
    </lineage>
</organism>
<protein>
    <submittedName>
        <fullName evidence="2">Uncharacterized protein</fullName>
    </submittedName>
</protein>
<proteinExistence type="predicted"/>
<sequence length="71" mass="7913">MLLLLFRRQAGAGWCGRGGLVRDQRRRADGGWWVRVLVRRQRRGRAVTVSFAAVAVDSLAVVVRRVVVVVG</sequence>
<feature type="transmembrane region" description="Helical" evidence="1">
    <location>
        <begin position="46"/>
        <end position="67"/>
    </location>
</feature>
<name>A0AAW2LFH9_9LAMI</name>
<evidence type="ECO:0000313" key="2">
    <source>
        <dbReference type="EMBL" id="KAL0317473.1"/>
    </source>
</evidence>
<evidence type="ECO:0000256" key="1">
    <source>
        <dbReference type="SAM" id="Phobius"/>
    </source>
</evidence>
<gene>
    <name evidence="2" type="ORF">Sangu_2161600</name>
</gene>
<keyword evidence="1" id="KW-1133">Transmembrane helix</keyword>
<dbReference type="EMBL" id="JACGWK010000014">
    <property type="protein sequence ID" value="KAL0317473.1"/>
    <property type="molecule type" value="Genomic_DNA"/>
</dbReference>